<evidence type="ECO:0000313" key="2">
    <source>
        <dbReference type="EMBL" id="GEU79567.1"/>
    </source>
</evidence>
<dbReference type="AlphaFoldDB" id="A0A6L2N2A0"/>
<proteinExistence type="predicted"/>
<evidence type="ECO:0000256" key="1">
    <source>
        <dbReference type="SAM" id="MobiDB-lite"/>
    </source>
</evidence>
<dbReference type="EMBL" id="BKCJ010007900">
    <property type="protein sequence ID" value="GEU79567.1"/>
    <property type="molecule type" value="Genomic_DNA"/>
</dbReference>
<reference evidence="2" key="1">
    <citation type="journal article" date="2019" name="Sci. Rep.">
        <title>Draft genome of Tanacetum cinerariifolium, the natural source of mosquito coil.</title>
        <authorList>
            <person name="Yamashiro T."/>
            <person name="Shiraishi A."/>
            <person name="Satake H."/>
            <person name="Nakayama K."/>
        </authorList>
    </citation>
    <scope>NUCLEOTIDE SEQUENCE</scope>
</reference>
<feature type="compositionally biased region" description="Basic and acidic residues" evidence="1">
    <location>
        <begin position="95"/>
        <end position="104"/>
    </location>
</feature>
<comment type="caution">
    <text evidence="2">The sequence shown here is derived from an EMBL/GenBank/DDBJ whole genome shotgun (WGS) entry which is preliminary data.</text>
</comment>
<gene>
    <name evidence="2" type="ORF">Tci_051545</name>
</gene>
<name>A0A6L2N2A0_TANCI</name>
<protein>
    <submittedName>
        <fullName evidence="2">Uncharacterized protein</fullName>
    </submittedName>
</protein>
<organism evidence="2">
    <name type="scientific">Tanacetum cinerariifolium</name>
    <name type="common">Dalmatian daisy</name>
    <name type="synonym">Chrysanthemum cinerariifolium</name>
    <dbReference type="NCBI Taxonomy" id="118510"/>
    <lineage>
        <taxon>Eukaryota</taxon>
        <taxon>Viridiplantae</taxon>
        <taxon>Streptophyta</taxon>
        <taxon>Embryophyta</taxon>
        <taxon>Tracheophyta</taxon>
        <taxon>Spermatophyta</taxon>
        <taxon>Magnoliopsida</taxon>
        <taxon>eudicotyledons</taxon>
        <taxon>Gunneridae</taxon>
        <taxon>Pentapetalae</taxon>
        <taxon>asterids</taxon>
        <taxon>campanulids</taxon>
        <taxon>Asterales</taxon>
        <taxon>Asteraceae</taxon>
        <taxon>Asteroideae</taxon>
        <taxon>Anthemideae</taxon>
        <taxon>Anthemidinae</taxon>
        <taxon>Tanacetum</taxon>
    </lineage>
</organism>
<accession>A0A6L2N2A0</accession>
<sequence>MFRTFIGRWCHSGVFRIPKSTINDAYKISKDQFKYFKVLFSRRCLLPSTHAYNEYKVGSAGYEHPWNTCCPEETMTRCHTMPEELAFNHIEPSSDDNHMLDGLDQRSPLVD</sequence>
<feature type="region of interest" description="Disordered" evidence="1">
    <location>
        <begin position="90"/>
        <end position="111"/>
    </location>
</feature>